<protein>
    <submittedName>
        <fullName evidence="1">Uncharacterized protein</fullName>
    </submittedName>
</protein>
<dbReference type="EMBL" id="VSRR010091094">
    <property type="protein sequence ID" value="MPC92386.1"/>
    <property type="molecule type" value="Genomic_DNA"/>
</dbReference>
<reference evidence="1 2" key="1">
    <citation type="submission" date="2019-05" db="EMBL/GenBank/DDBJ databases">
        <title>Another draft genome of Portunus trituberculatus and its Hox gene families provides insights of decapod evolution.</title>
        <authorList>
            <person name="Jeong J.-H."/>
            <person name="Song I."/>
            <person name="Kim S."/>
            <person name="Choi T."/>
            <person name="Kim D."/>
            <person name="Ryu S."/>
            <person name="Kim W."/>
        </authorList>
    </citation>
    <scope>NUCLEOTIDE SEQUENCE [LARGE SCALE GENOMIC DNA]</scope>
    <source>
        <tissue evidence="1">Muscle</tissue>
    </source>
</reference>
<evidence type="ECO:0000313" key="2">
    <source>
        <dbReference type="Proteomes" id="UP000324222"/>
    </source>
</evidence>
<proteinExistence type="predicted"/>
<organism evidence="1 2">
    <name type="scientific">Portunus trituberculatus</name>
    <name type="common">Swimming crab</name>
    <name type="synonym">Neptunus trituberculatus</name>
    <dbReference type="NCBI Taxonomy" id="210409"/>
    <lineage>
        <taxon>Eukaryota</taxon>
        <taxon>Metazoa</taxon>
        <taxon>Ecdysozoa</taxon>
        <taxon>Arthropoda</taxon>
        <taxon>Crustacea</taxon>
        <taxon>Multicrustacea</taxon>
        <taxon>Malacostraca</taxon>
        <taxon>Eumalacostraca</taxon>
        <taxon>Eucarida</taxon>
        <taxon>Decapoda</taxon>
        <taxon>Pleocyemata</taxon>
        <taxon>Brachyura</taxon>
        <taxon>Eubrachyura</taxon>
        <taxon>Portunoidea</taxon>
        <taxon>Portunidae</taxon>
        <taxon>Portuninae</taxon>
        <taxon>Portunus</taxon>
    </lineage>
</organism>
<accession>A0A5B7JE49</accession>
<gene>
    <name evidence="1" type="ORF">E2C01_087474</name>
</gene>
<comment type="caution">
    <text evidence="1">The sequence shown here is derived from an EMBL/GenBank/DDBJ whole genome shotgun (WGS) entry which is preliminary data.</text>
</comment>
<dbReference type="Proteomes" id="UP000324222">
    <property type="component" value="Unassembled WGS sequence"/>
</dbReference>
<name>A0A5B7JE49_PORTR</name>
<keyword evidence="2" id="KW-1185">Reference proteome</keyword>
<evidence type="ECO:0000313" key="1">
    <source>
        <dbReference type="EMBL" id="MPC92386.1"/>
    </source>
</evidence>
<sequence length="12" mass="1403">MKSRVRRGAEGR</sequence>